<accession>B1VPR4</accession>
<evidence type="ECO:0000313" key="2">
    <source>
        <dbReference type="Proteomes" id="UP000001685"/>
    </source>
</evidence>
<dbReference type="eggNOG" id="ENOG5031JAS">
    <property type="taxonomic scope" value="Bacteria"/>
</dbReference>
<evidence type="ECO:0008006" key="3">
    <source>
        <dbReference type="Google" id="ProtNLM"/>
    </source>
</evidence>
<evidence type="ECO:0000313" key="1">
    <source>
        <dbReference type="EMBL" id="BAG23814.1"/>
    </source>
</evidence>
<name>B1VPR4_STRGG</name>
<dbReference type="InterPro" id="IPR025851">
    <property type="entry name" value="SUKH-4"/>
</dbReference>
<sequence length="182" mass="20504">MASAPLRAPHAYPTTERMIMSNESIDEESPQFSMTQLHFRESVEDPRVPKYFDVPDEAIGSVYQALDFLEPVTIGAHGEFVKFGSTGLFGSILWDPRTGHVVQSGKSLEHVVLVNTNLERFSLCVRGLIERYPFDADEGGDSWDAAAQDVEDFLRHTDPEAYATEGNLWYELKWDIINGDFS</sequence>
<dbReference type="HOGENOM" id="CLU_1481211_0_0_11"/>
<dbReference type="Pfam" id="PF14435">
    <property type="entry name" value="SUKH-4"/>
    <property type="match status" value="1"/>
</dbReference>
<dbReference type="Proteomes" id="UP000001685">
    <property type="component" value="Chromosome"/>
</dbReference>
<reference evidence="2" key="1">
    <citation type="journal article" date="2008" name="J. Bacteriol.">
        <title>Genome sequence of the streptomycin-producing microorganism Streptomyces griseus IFO 13350.</title>
        <authorList>
            <person name="Ohnishi Y."/>
            <person name="Ishikawa J."/>
            <person name="Hara H."/>
            <person name="Suzuki H."/>
            <person name="Ikenoya M."/>
            <person name="Ikeda H."/>
            <person name="Yamashita A."/>
            <person name="Hattori M."/>
            <person name="Horinouchi S."/>
        </authorList>
    </citation>
    <scope>NUCLEOTIDE SEQUENCE [LARGE SCALE GENOMIC DNA]</scope>
    <source>
        <strain evidence="2">JCM 4626 / NBRC 13350</strain>
    </source>
</reference>
<dbReference type="EMBL" id="AP009493">
    <property type="protein sequence ID" value="BAG23814.1"/>
    <property type="molecule type" value="Genomic_DNA"/>
</dbReference>
<protein>
    <recommendedName>
        <fullName evidence="3">SUKH-4 immunity protein</fullName>
    </recommendedName>
</protein>
<gene>
    <name evidence="1" type="ordered locus">SGR_6985</name>
</gene>
<organism evidence="1 2">
    <name type="scientific">Streptomyces griseus subsp. griseus (strain JCM 4626 / CBS 651.72 / NBRC 13350 / KCC S-0626 / ISP 5235)</name>
    <dbReference type="NCBI Taxonomy" id="455632"/>
    <lineage>
        <taxon>Bacteria</taxon>
        <taxon>Bacillati</taxon>
        <taxon>Actinomycetota</taxon>
        <taxon>Actinomycetes</taxon>
        <taxon>Kitasatosporales</taxon>
        <taxon>Streptomycetaceae</taxon>
        <taxon>Streptomyces</taxon>
    </lineage>
</organism>
<proteinExistence type="predicted"/>
<dbReference type="AlphaFoldDB" id="B1VPR4"/>
<dbReference type="KEGG" id="sgr:SGR_6985"/>